<protein>
    <submittedName>
        <fullName evidence="6">Sugar O-acyltransferase (Sialic acid O-acetyltransferase NeuD family)</fullName>
    </submittedName>
</protein>
<comment type="caution">
    <text evidence="6">The sequence shown here is derived from an EMBL/GenBank/DDBJ whole genome shotgun (WGS) entry which is preliminary data.</text>
</comment>
<feature type="site" description="Increases basicity of active site His" evidence="4">
    <location>
        <position position="137"/>
    </location>
</feature>
<dbReference type="AlphaFoldDB" id="A0A7X0JEK5"/>
<feature type="active site" description="Proton acceptor" evidence="4">
    <location>
        <position position="136"/>
    </location>
</feature>
<reference evidence="6 7" key="1">
    <citation type="submission" date="2020-08" db="EMBL/GenBank/DDBJ databases">
        <title>The Agave Microbiome: Exploring the role of microbial communities in plant adaptations to desert environments.</title>
        <authorList>
            <person name="Partida-Martinez L.P."/>
        </authorList>
    </citation>
    <scope>NUCLEOTIDE SEQUENCE [LARGE SCALE GENOMIC DNA]</scope>
    <source>
        <strain evidence="6 7">AS3.13</strain>
    </source>
</reference>
<sequence>MSRIAFIGGGGFAKEAREIALLRGYEVVGYTGKPQGILHAPYWGTNDALLDHAGDFDSVFVAFGAVNRASLEARRDMISWVDGHGLAMEPLVSPHATISAGVSIAAGALVAHGVVVSVDARIDRCAILNTGAIVGHDATIGAGAILAPGAFVGGTAAIGDHSLIGPGVIVLEGRRVGSFVVAGLGSTVVRSIADGATVMPQRSRVLNG</sequence>
<evidence type="ECO:0000256" key="3">
    <source>
        <dbReference type="ARBA" id="ARBA00022737"/>
    </source>
</evidence>
<evidence type="ECO:0000313" key="6">
    <source>
        <dbReference type="EMBL" id="MBB6505227.1"/>
    </source>
</evidence>
<dbReference type="Proteomes" id="UP000522313">
    <property type="component" value="Unassembled WGS sequence"/>
</dbReference>
<keyword evidence="3" id="KW-0677">Repeat</keyword>
<evidence type="ECO:0000313" key="7">
    <source>
        <dbReference type="Proteomes" id="UP000522313"/>
    </source>
</evidence>
<evidence type="ECO:0000256" key="4">
    <source>
        <dbReference type="PIRSR" id="PIRSR620019-1"/>
    </source>
</evidence>
<dbReference type="PANTHER" id="PTHR43300:SF7">
    <property type="entry name" value="UDP-N-ACETYLBACILLOSAMINE N-ACETYLTRANSFERASE"/>
    <property type="match status" value="1"/>
</dbReference>
<dbReference type="EMBL" id="JACHBT010000011">
    <property type="protein sequence ID" value="MBB6505227.1"/>
    <property type="molecule type" value="Genomic_DNA"/>
</dbReference>
<accession>A0A7X0JEK5</accession>
<dbReference type="InterPro" id="IPR041561">
    <property type="entry name" value="PglD_N"/>
</dbReference>
<dbReference type="InterPro" id="IPR050179">
    <property type="entry name" value="Trans_hexapeptide_repeat"/>
</dbReference>
<proteinExistence type="inferred from homology"/>
<dbReference type="PANTHER" id="PTHR43300">
    <property type="entry name" value="ACETYLTRANSFERASE"/>
    <property type="match status" value="1"/>
</dbReference>
<comment type="similarity">
    <text evidence="1">Belongs to the transferase hexapeptide repeat family.</text>
</comment>
<dbReference type="Pfam" id="PF17836">
    <property type="entry name" value="PglD_N"/>
    <property type="match status" value="1"/>
</dbReference>
<evidence type="ECO:0000259" key="5">
    <source>
        <dbReference type="Pfam" id="PF17836"/>
    </source>
</evidence>
<dbReference type="RefSeq" id="WP_184505913.1">
    <property type="nucleotide sequence ID" value="NZ_JACHBT010000011.1"/>
</dbReference>
<organism evidence="6 7">
    <name type="scientific">Sphingomonas endophytica</name>
    <dbReference type="NCBI Taxonomy" id="869719"/>
    <lineage>
        <taxon>Bacteria</taxon>
        <taxon>Pseudomonadati</taxon>
        <taxon>Pseudomonadota</taxon>
        <taxon>Alphaproteobacteria</taxon>
        <taxon>Sphingomonadales</taxon>
        <taxon>Sphingomonadaceae</taxon>
        <taxon>Sphingomonas</taxon>
    </lineage>
</organism>
<keyword evidence="6" id="KW-0012">Acyltransferase</keyword>
<keyword evidence="2 6" id="KW-0808">Transferase</keyword>
<gene>
    <name evidence="6" type="ORF">F4693_002215</name>
</gene>
<dbReference type="SUPFAM" id="SSF51161">
    <property type="entry name" value="Trimeric LpxA-like enzymes"/>
    <property type="match status" value="1"/>
</dbReference>
<dbReference type="Gene3D" id="2.160.10.10">
    <property type="entry name" value="Hexapeptide repeat proteins"/>
    <property type="match status" value="1"/>
</dbReference>
<evidence type="ECO:0000256" key="2">
    <source>
        <dbReference type="ARBA" id="ARBA00022679"/>
    </source>
</evidence>
<dbReference type="InterPro" id="IPR018357">
    <property type="entry name" value="Hexapep_transf_CS"/>
</dbReference>
<dbReference type="InterPro" id="IPR011004">
    <property type="entry name" value="Trimer_LpxA-like_sf"/>
</dbReference>
<evidence type="ECO:0000256" key="1">
    <source>
        <dbReference type="ARBA" id="ARBA00007274"/>
    </source>
</evidence>
<reference evidence="6 7" key="2">
    <citation type="submission" date="2020-08" db="EMBL/GenBank/DDBJ databases">
        <authorList>
            <person name="Partida-Martinez L."/>
            <person name="Huntemann M."/>
            <person name="Clum A."/>
            <person name="Wang J."/>
            <person name="Palaniappan K."/>
            <person name="Ritter S."/>
            <person name="Chen I.-M."/>
            <person name="Stamatis D."/>
            <person name="Reddy T."/>
            <person name="O'Malley R."/>
            <person name="Daum C."/>
            <person name="Shapiro N."/>
            <person name="Ivanova N."/>
            <person name="Kyrpides N."/>
            <person name="Woyke T."/>
        </authorList>
    </citation>
    <scope>NUCLEOTIDE SEQUENCE [LARGE SCALE GENOMIC DNA]</scope>
    <source>
        <strain evidence="6 7">AS3.13</strain>
    </source>
</reference>
<dbReference type="CDD" id="cd03360">
    <property type="entry name" value="LbH_AT_putative"/>
    <property type="match status" value="1"/>
</dbReference>
<dbReference type="InterPro" id="IPR020019">
    <property type="entry name" value="AcTrfase_PglD-like"/>
</dbReference>
<dbReference type="GO" id="GO:0016746">
    <property type="term" value="F:acyltransferase activity"/>
    <property type="evidence" value="ECO:0007669"/>
    <property type="project" value="UniProtKB-KW"/>
</dbReference>
<name>A0A7X0JEK5_9SPHN</name>
<dbReference type="PROSITE" id="PS00101">
    <property type="entry name" value="HEXAPEP_TRANSFERASES"/>
    <property type="match status" value="1"/>
</dbReference>
<feature type="domain" description="PglD N-terminal" evidence="5">
    <location>
        <begin position="3"/>
        <end position="65"/>
    </location>
</feature>